<gene>
    <name evidence="13" type="ORF">A4U43_C07F18300</name>
</gene>
<sequence length="266" mass="28737">MMENDEESPPSPDEEELELGLSLGAKRVTGDKKKAGTWGDFGGGGCRRILTAKDFPAACGSRASPVTSSSSVSSSEVAKPQSQVVVGWPPIRAFRINSLVNQAKDNASDSEATTNEKSNNQNLNNKTEYINSTNQENKLKNAGATRFVKVNMDGDPIGRKVDLNAHQSYKALALSLEIMFHKPTIGLSSSANSAKTSKLLGGSSEFALTYEDKDGDWMLVGDVPWGMFLDTVKRLRIMRTSDANGLSPRFQSEISSTSGLLRRKTA</sequence>
<evidence type="ECO:0000259" key="12">
    <source>
        <dbReference type="PROSITE" id="PS51745"/>
    </source>
</evidence>
<evidence type="ECO:0000313" key="14">
    <source>
        <dbReference type="Proteomes" id="UP000243459"/>
    </source>
</evidence>
<name>A0A5P1ECX8_ASPOF</name>
<feature type="region of interest" description="Disordered" evidence="11">
    <location>
        <begin position="105"/>
        <end position="126"/>
    </location>
</feature>
<dbReference type="GO" id="GO:0006355">
    <property type="term" value="P:regulation of DNA-templated transcription"/>
    <property type="evidence" value="ECO:0007669"/>
    <property type="project" value="InterPro"/>
</dbReference>
<dbReference type="InterPro" id="IPR053793">
    <property type="entry name" value="PB1-like"/>
</dbReference>
<feature type="compositionally biased region" description="Low complexity" evidence="11">
    <location>
        <begin position="61"/>
        <end position="77"/>
    </location>
</feature>
<dbReference type="GO" id="GO:0009734">
    <property type="term" value="P:auxin-activated signaling pathway"/>
    <property type="evidence" value="ECO:0007669"/>
    <property type="project" value="UniProtKB-UniRule"/>
</dbReference>
<feature type="domain" description="PB1" evidence="12">
    <location>
        <begin position="145"/>
        <end position="242"/>
    </location>
</feature>
<evidence type="ECO:0000256" key="6">
    <source>
        <dbReference type="ARBA" id="ARBA00023015"/>
    </source>
</evidence>
<accession>A0A5P1ECX8</accession>
<dbReference type="PANTHER" id="PTHR31734">
    <property type="entry name" value="AUXIN-RESPONSIVE PROTEIN IAA17"/>
    <property type="match status" value="1"/>
</dbReference>
<dbReference type="Proteomes" id="UP000243459">
    <property type="component" value="Chromosome 7"/>
</dbReference>
<feature type="region of interest" description="Disordered" evidence="11">
    <location>
        <begin position="1"/>
        <end position="37"/>
    </location>
</feature>
<dbReference type="InterPro" id="IPR003311">
    <property type="entry name" value="AUX_IAA"/>
</dbReference>
<evidence type="ECO:0000256" key="9">
    <source>
        <dbReference type="ARBA" id="ARBA00023294"/>
    </source>
</evidence>
<comment type="function">
    <text evidence="1 10">Aux/IAA proteins are short-lived transcriptional factors that function as repressors of early auxin response genes at low auxin concentrations.</text>
</comment>
<dbReference type="GO" id="GO:0005634">
    <property type="term" value="C:nucleus"/>
    <property type="evidence" value="ECO:0007669"/>
    <property type="project" value="UniProtKB-SubCell"/>
</dbReference>
<organism evidence="13 14">
    <name type="scientific">Asparagus officinalis</name>
    <name type="common">Garden asparagus</name>
    <dbReference type="NCBI Taxonomy" id="4686"/>
    <lineage>
        <taxon>Eukaryota</taxon>
        <taxon>Viridiplantae</taxon>
        <taxon>Streptophyta</taxon>
        <taxon>Embryophyta</taxon>
        <taxon>Tracheophyta</taxon>
        <taxon>Spermatophyta</taxon>
        <taxon>Magnoliopsida</taxon>
        <taxon>Liliopsida</taxon>
        <taxon>Asparagales</taxon>
        <taxon>Asparagaceae</taxon>
        <taxon>Asparagoideae</taxon>
        <taxon>Asparagus</taxon>
    </lineage>
</organism>
<proteinExistence type="inferred from homology"/>
<evidence type="ECO:0000313" key="13">
    <source>
        <dbReference type="EMBL" id="ONK63728.1"/>
    </source>
</evidence>
<dbReference type="Gene3D" id="3.10.20.90">
    <property type="entry name" value="Phosphatidylinositol 3-kinase Catalytic Subunit, Chain A, domain 1"/>
    <property type="match status" value="1"/>
</dbReference>
<evidence type="ECO:0000256" key="1">
    <source>
        <dbReference type="ARBA" id="ARBA00002159"/>
    </source>
</evidence>
<evidence type="ECO:0000256" key="7">
    <source>
        <dbReference type="ARBA" id="ARBA00023163"/>
    </source>
</evidence>
<dbReference type="OrthoDB" id="773336at2759"/>
<dbReference type="InterPro" id="IPR033389">
    <property type="entry name" value="AUX/IAA_dom"/>
</dbReference>
<dbReference type="OMA" id="EDIRCKW"/>
<reference evidence="14" key="1">
    <citation type="journal article" date="2017" name="Nat. Commun.">
        <title>The asparagus genome sheds light on the origin and evolution of a young Y chromosome.</title>
        <authorList>
            <person name="Harkess A."/>
            <person name="Zhou J."/>
            <person name="Xu C."/>
            <person name="Bowers J.E."/>
            <person name="Van der Hulst R."/>
            <person name="Ayyampalayam S."/>
            <person name="Mercati F."/>
            <person name="Riccardi P."/>
            <person name="McKain M.R."/>
            <person name="Kakrana A."/>
            <person name="Tang H."/>
            <person name="Ray J."/>
            <person name="Groenendijk J."/>
            <person name="Arikit S."/>
            <person name="Mathioni S.M."/>
            <person name="Nakano M."/>
            <person name="Shan H."/>
            <person name="Telgmann-Rauber A."/>
            <person name="Kanno A."/>
            <person name="Yue Z."/>
            <person name="Chen H."/>
            <person name="Li W."/>
            <person name="Chen Y."/>
            <person name="Xu X."/>
            <person name="Zhang Y."/>
            <person name="Luo S."/>
            <person name="Chen H."/>
            <person name="Gao J."/>
            <person name="Mao Z."/>
            <person name="Pires J.C."/>
            <person name="Luo M."/>
            <person name="Kudrna D."/>
            <person name="Wing R.A."/>
            <person name="Meyers B.C."/>
            <person name="Yi K."/>
            <person name="Kong H."/>
            <person name="Lavrijsen P."/>
            <person name="Sunseri F."/>
            <person name="Falavigna A."/>
            <person name="Ye Y."/>
            <person name="Leebens-Mack J.H."/>
            <person name="Chen G."/>
        </authorList>
    </citation>
    <scope>NUCLEOTIDE SEQUENCE [LARGE SCALE GENOMIC DNA]</scope>
    <source>
        <strain evidence="14">cv. DH0086</strain>
    </source>
</reference>
<dbReference type="AlphaFoldDB" id="A0A5P1ECX8"/>
<dbReference type="PANTHER" id="PTHR31734:SF6">
    <property type="entry name" value="AUXIN-RESPONSIVE PROTEIN IAA11"/>
    <property type="match status" value="1"/>
</dbReference>
<dbReference type="SUPFAM" id="SSF54277">
    <property type="entry name" value="CAD &amp; PB1 domains"/>
    <property type="match status" value="1"/>
</dbReference>
<evidence type="ECO:0000256" key="5">
    <source>
        <dbReference type="ARBA" id="ARBA00022491"/>
    </source>
</evidence>
<dbReference type="EMBL" id="CM007387">
    <property type="protein sequence ID" value="ONK63728.1"/>
    <property type="molecule type" value="Genomic_DNA"/>
</dbReference>
<protein>
    <recommendedName>
        <fullName evidence="10">Auxin-responsive protein</fullName>
    </recommendedName>
</protein>
<comment type="subcellular location">
    <subcellularLocation>
        <location evidence="2 10">Nucleus</location>
    </subcellularLocation>
</comment>
<evidence type="ECO:0000256" key="2">
    <source>
        <dbReference type="ARBA" id="ARBA00004123"/>
    </source>
</evidence>
<dbReference type="Gramene" id="ONK63728">
    <property type="protein sequence ID" value="ONK63728"/>
    <property type="gene ID" value="A4U43_C07F18300"/>
</dbReference>
<feature type="compositionally biased region" description="Acidic residues" evidence="11">
    <location>
        <begin position="1"/>
        <end position="18"/>
    </location>
</feature>
<comment type="similarity">
    <text evidence="3 10">Belongs to the Aux/IAA family.</text>
</comment>
<comment type="subunit">
    <text evidence="4 10">Homodimers and heterodimers.</text>
</comment>
<keyword evidence="8 10" id="KW-0539">Nucleus</keyword>
<keyword evidence="7 10" id="KW-0804">Transcription</keyword>
<keyword evidence="9 10" id="KW-0927">Auxin signaling pathway</keyword>
<evidence type="ECO:0000256" key="11">
    <source>
        <dbReference type="SAM" id="MobiDB-lite"/>
    </source>
</evidence>
<dbReference type="Pfam" id="PF02309">
    <property type="entry name" value="AUX_IAA"/>
    <property type="match status" value="1"/>
</dbReference>
<keyword evidence="5 10" id="KW-0678">Repressor</keyword>
<feature type="compositionally biased region" description="Low complexity" evidence="11">
    <location>
        <begin position="113"/>
        <end position="126"/>
    </location>
</feature>
<evidence type="ECO:0000256" key="4">
    <source>
        <dbReference type="ARBA" id="ARBA00011726"/>
    </source>
</evidence>
<keyword evidence="6 10" id="KW-0805">Transcription regulation</keyword>
<evidence type="ECO:0000256" key="8">
    <source>
        <dbReference type="ARBA" id="ARBA00023242"/>
    </source>
</evidence>
<feature type="region of interest" description="Disordered" evidence="11">
    <location>
        <begin position="59"/>
        <end position="79"/>
    </location>
</feature>
<evidence type="ECO:0000256" key="10">
    <source>
        <dbReference type="RuleBase" id="RU004549"/>
    </source>
</evidence>
<dbReference type="FunFam" id="3.10.20.90:FF:000078">
    <property type="entry name" value="Auxin-responsive protein"/>
    <property type="match status" value="1"/>
</dbReference>
<keyword evidence="14" id="KW-1185">Reference proteome</keyword>
<evidence type="ECO:0000256" key="3">
    <source>
        <dbReference type="ARBA" id="ARBA00006728"/>
    </source>
</evidence>
<dbReference type="PROSITE" id="PS51745">
    <property type="entry name" value="PB1"/>
    <property type="match status" value="1"/>
</dbReference>